<dbReference type="SMART" id="SM00318">
    <property type="entry name" value="SNc"/>
    <property type="match status" value="1"/>
</dbReference>
<evidence type="ECO:0000313" key="5">
    <source>
        <dbReference type="EMBL" id="MFC3442165.1"/>
    </source>
</evidence>
<protein>
    <submittedName>
        <fullName evidence="5">Thermonuclease family protein</fullName>
    </submittedName>
</protein>
<gene>
    <name evidence="5" type="ORF">ACFOKF_13390</name>
</gene>
<reference evidence="6" key="1">
    <citation type="journal article" date="2019" name="Int. J. Syst. Evol. Microbiol.">
        <title>The Global Catalogue of Microorganisms (GCM) 10K type strain sequencing project: providing services to taxonomists for standard genome sequencing and annotation.</title>
        <authorList>
            <consortium name="The Broad Institute Genomics Platform"/>
            <consortium name="The Broad Institute Genome Sequencing Center for Infectious Disease"/>
            <person name="Wu L."/>
            <person name="Ma J."/>
        </authorList>
    </citation>
    <scope>NUCLEOTIDE SEQUENCE [LARGE SCALE GENOMIC DNA]</scope>
    <source>
        <strain evidence="6">CCM 7491</strain>
    </source>
</reference>
<evidence type="ECO:0000256" key="2">
    <source>
        <dbReference type="ARBA" id="ARBA00022759"/>
    </source>
</evidence>
<dbReference type="RefSeq" id="WP_380796201.1">
    <property type="nucleotide sequence ID" value="NZ_JBHRVU010000004.1"/>
</dbReference>
<feature type="domain" description="TNase-like" evidence="4">
    <location>
        <begin position="40"/>
        <end position="161"/>
    </location>
</feature>
<dbReference type="Proteomes" id="UP001595681">
    <property type="component" value="Unassembled WGS sequence"/>
</dbReference>
<keyword evidence="1" id="KW-0540">Nuclease</keyword>
<name>A0ABV7NGM6_9SPHN</name>
<keyword evidence="6" id="KW-1185">Reference proteome</keyword>
<proteinExistence type="predicted"/>
<dbReference type="InterPro" id="IPR035437">
    <property type="entry name" value="SNase_OB-fold_sf"/>
</dbReference>
<sequence>MKPSKLLIRHAFAAVFIMTTCACERQSKTAPVGGGACALGDLEGVASRVLDGDTIKLRSASQGEVLVRLDQIDAPENRQPWSNRSKQMLTRLLGREMLCVTGHDRDRYGRLVGEIHVGRTNINYEMVRQGGAWAYRQYLRDSSLIALEQEARASKAGLWSMPEEEITAPWEFRKARREASAAKAASSALAADLSPQSSSGALSCEAKPKCRQMTSCNEAMNWLRQCGGEGIDGDRDGIPCERMCSPRLP</sequence>
<comment type="caution">
    <text evidence="5">The sequence shown here is derived from an EMBL/GenBank/DDBJ whole genome shotgun (WGS) entry which is preliminary data.</text>
</comment>
<dbReference type="InterPro" id="IPR016071">
    <property type="entry name" value="Staphylococal_nuclease_OB-fold"/>
</dbReference>
<accession>A0ABV7NGM6</accession>
<evidence type="ECO:0000313" key="6">
    <source>
        <dbReference type="Proteomes" id="UP001595681"/>
    </source>
</evidence>
<dbReference type="Pfam" id="PF05901">
    <property type="entry name" value="Excalibur"/>
    <property type="match status" value="1"/>
</dbReference>
<dbReference type="EMBL" id="JBHRVU010000004">
    <property type="protein sequence ID" value="MFC3442165.1"/>
    <property type="molecule type" value="Genomic_DNA"/>
</dbReference>
<organism evidence="5 6">
    <name type="scientific">Sphingobium rhizovicinum</name>
    <dbReference type="NCBI Taxonomy" id="432308"/>
    <lineage>
        <taxon>Bacteria</taxon>
        <taxon>Pseudomonadati</taxon>
        <taxon>Pseudomonadota</taxon>
        <taxon>Alphaproteobacteria</taxon>
        <taxon>Sphingomonadales</taxon>
        <taxon>Sphingomonadaceae</taxon>
        <taxon>Sphingobium</taxon>
    </lineage>
</organism>
<dbReference type="PANTHER" id="PTHR12302:SF3">
    <property type="entry name" value="SERINE_THREONINE-PROTEIN KINASE 31"/>
    <property type="match status" value="1"/>
</dbReference>
<dbReference type="PANTHER" id="PTHR12302">
    <property type="entry name" value="EBNA2 BINDING PROTEIN P100"/>
    <property type="match status" value="1"/>
</dbReference>
<dbReference type="PROSITE" id="PS50830">
    <property type="entry name" value="TNASE_3"/>
    <property type="match status" value="1"/>
</dbReference>
<keyword evidence="2" id="KW-0255">Endonuclease</keyword>
<dbReference type="Pfam" id="PF00565">
    <property type="entry name" value="SNase"/>
    <property type="match status" value="1"/>
</dbReference>
<evidence type="ECO:0000256" key="1">
    <source>
        <dbReference type="ARBA" id="ARBA00022722"/>
    </source>
</evidence>
<dbReference type="PROSITE" id="PS01123">
    <property type="entry name" value="TNASE_1"/>
    <property type="match status" value="1"/>
</dbReference>
<dbReference type="InterPro" id="IPR008613">
    <property type="entry name" value="Excalibur_Ca-bd_domain"/>
</dbReference>
<dbReference type="PROSITE" id="PS51257">
    <property type="entry name" value="PROKAR_LIPOPROTEIN"/>
    <property type="match status" value="1"/>
</dbReference>
<keyword evidence="3" id="KW-0378">Hydrolase</keyword>
<dbReference type="Gene3D" id="2.40.50.90">
    <property type="match status" value="1"/>
</dbReference>
<dbReference type="InterPro" id="IPR002071">
    <property type="entry name" value="Thermonucl_AS"/>
</dbReference>
<evidence type="ECO:0000259" key="4">
    <source>
        <dbReference type="PROSITE" id="PS50830"/>
    </source>
</evidence>
<dbReference type="SUPFAM" id="SSF50199">
    <property type="entry name" value="Staphylococcal nuclease"/>
    <property type="match status" value="1"/>
</dbReference>
<evidence type="ECO:0000256" key="3">
    <source>
        <dbReference type="ARBA" id="ARBA00022801"/>
    </source>
</evidence>